<reference evidence="2" key="1">
    <citation type="journal article" date="2019" name="Int. J. Syst. Evol. Microbiol.">
        <title>The Global Catalogue of Microorganisms (GCM) 10K type strain sequencing project: providing services to taxonomists for standard genome sequencing and annotation.</title>
        <authorList>
            <consortium name="The Broad Institute Genomics Platform"/>
            <consortium name="The Broad Institute Genome Sequencing Center for Infectious Disease"/>
            <person name="Wu L."/>
            <person name="Ma J."/>
        </authorList>
    </citation>
    <scope>NUCLEOTIDE SEQUENCE [LARGE SCALE GENOMIC DNA]</scope>
    <source>
        <strain evidence="2">JCM 16924</strain>
    </source>
</reference>
<dbReference type="Proteomes" id="UP001500456">
    <property type="component" value="Unassembled WGS sequence"/>
</dbReference>
<accession>A0ABP7SM66</accession>
<organism evidence="1 2">
    <name type="scientific">Streptomyces plumbiresistens</name>
    <dbReference type="NCBI Taxonomy" id="511811"/>
    <lineage>
        <taxon>Bacteria</taxon>
        <taxon>Bacillati</taxon>
        <taxon>Actinomycetota</taxon>
        <taxon>Actinomycetes</taxon>
        <taxon>Kitasatosporales</taxon>
        <taxon>Streptomycetaceae</taxon>
        <taxon>Streptomyces</taxon>
    </lineage>
</organism>
<sequence length="110" mass="11391">MTSSQVLTGVAGAAFVAVKVRPSVVLAIAAIFFLAVLNNGLNLVAAQTYVSDYLNDGAPILVLPLPPYCVGVASGLEPAHWASCLMSHQVGGLEFVRSPVARRLPATNTS</sequence>
<evidence type="ECO:0000313" key="2">
    <source>
        <dbReference type="Proteomes" id="UP001500456"/>
    </source>
</evidence>
<name>A0ABP7SM66_9ACTN</name>
<dbReference type="EMBL" id="BAAAZX010000021">
    <property type="protein sequence ID" value="GAA4013593.1"/>
    <property type="molecule type" value="Genomic_DNA"/>
</dbReference>
<comment type="caution">
    <text evidence="1">The sequence shown here is derived from an EMBL/GenBank/DDBJ whole genome shotgun (WGS) entry which is preliminary data.</text>
</comment>
<keyword evidence="2" id="KW-1185">Reference proteome</keyword>
<gene>
    <name evidence="1" type="ORF">GCM10022232_64930</name>
</gene>
<protein>
    <submittedName>
        <fullName evidence="1">Uncharacterized protein</fullName>
    </submittedName>
</protein>
<proteinExistence type="predicted"/>
<evidence type="ECO:0000313" key="1">
    <source>
        <dbReference type="EMBL" id="GAA4013593.1"/>
    </source>
</evidence>